<keyword evidence="2" id="KW-1133">Transmembrane helix</keyword>
<keyword evidence="2" id="KW-0812">Transmembrane</keyword>
<dbReference type="RefSeq" id="WP_354596828.1">
    <property type="nucleotide sequence ID" value="NZ_CP136798.1"/>
</dbReference>
<keyword evidence="2" id="KW-0472">Membrane</keyword>
<sequence length="186" mass="19202">MSNQQWNPQWGQQPQQQGWGGQSPQQPKKSNAGKALGFGCLGVIALLFIVGGIGAVASGGDDGDKGASSVSEPAAGAPEGESKDDAPAKAKGPDGPEGDVKITACEVDSVTKWPSASLDVTNRSSKDSNYIVQVEFVDKDGTRLGEGTAALNNLAPDQVSKEKAQGLTQVSGKVECRVTKVTRYAS</sequence>
<proteinExistence type="predicted"/>
<dbReference type="AlphaFoldDB" id="A0AAU8KE85"/>
<evidence type="ECO:0000256" key="1">
    <source>
        <dbReference type="SAM" id="MobiDB-lite"/>
    </source>
</evidence>
<reference evidence="3" key="1">
    <citation type="submission" date="2023-10" db="EMBL/GenBank/DDBJ databases">
        <title>Complete genome sequence of Streptomyces sp. JL1001.</title>
        <authorList>
            <person name="Jiang L."/>
        </authorList>
    </citation>
    <scope>NUCLEOTIDE SEQUENCE</scope>
    <source>
        <strain evidence="3">JL1001</strain>
    </source>
</reference>
<organism evidence="3">
    <name type="scientific">Streptomyces sp. JL1001</name>
    <dbReference type="NCBI Taxonomy" id="3078227"/>
    <lineage>
        <taxon>Bacteria</taxon>
        <taxon>Bacillati</taxon>
        <taxon>Actinomycetota</taxon>
        <taxon>Actinomycetes</taxon>
        <taxon>Kitasatosporales</taxon>
        <taxon>Streptomycetaceae</taxon>
        <taxon>Streptomyces</taxon>
    </lineage>
</organism>
<feature type="region of interest" description="Disordered" evidence="1">
    <location>
        <begin position="60"/>
        <end position="101"/>
    </location>
</feature>
<accession>A0AAU8KE85</accession>
<dbReference type="NCBIfam" id="NF038353">
    <property type="entry name" value="FxLYD_dom"/>
    <property type="match status" value="1"/>
</dbReference>
<gene>
    <name evidence="3" type="ORF">R1Y80_09775</name>
</gene>
<dbReference type="InterPro" id="IPR047676">
    <property type="entry name" value="FxLYD_dom"/>
</dbReference>
<protein>
    <submittedName>
        <fullName evidence="3">FxLYD domain-containing protein</fullName>
    </submittedName>
</protein>
<feature type="transmembrane region" description="Helical" evidence="2">
    <location>
        <begin position="35"/>
        <end position="57"/>
    </location>
</feature>
<feature type="compositionally biased region" description="Low complexity" evidence="1">
    <location>
        <begin position="1"/>
        <end position="27"/>
    </location>
</feature>
<evidence type="ECO:0000256" key="2">
    <source>
        <dbReference type="SAM" id="Phobius"/>
    </source>
</evidence>
<evidence type="ECO:0000313" key="3">
    <source>
        <dbReference type="EMBL" id="XCN13925.1"/>
    </source>
</evidence>
<feature type="compositionally biased region" description="Basic and acidic residues" evidence="1">
    <location>
        <begin position="80"/>
        <end position="100"/>
    </location>
</feature>
<name>A0AAU8KE85_9ACTN</name>
<dbReference type="EMBL" id="CP136798">
    <property type="protein sequence ID" value="XCN13925.1"/>
    <property type="molecule type" value="Genomic_DNA"/>
</dbReference>
<feature type="region of interest" description="Disordered" evidence="1">
    <location>
        <begin position="1"/>
        <end position="32"/>
    </location>
</feature>